<dbReference type="EMBL" id="AMGY01000002">
    <property type="protein sequence ID" value="EXJ89679.1"/>
    <property type="molecule type" value="Genomic_DNA"/>
</dbReference>
<protein>
    <recommendedName>
        <fullName evidence="7">Xylanolytic transcriptional activator regulatory domain-containing protein</fullName>
    </recommendedName>
</protein>
<dbReference type="eggNOG" id="ENOG502SM8Y">
    <property type="taxonomic scope" value="Eukaryota"/>
</dbReference>
<evidence type="ECO:0000256" key="1">
    <source>
        <dbReference type="ARBA" id="ARBA00022833"/>
    </source>
</evidence>
<dbReference type="CDD" id="cd12148">
    <property type="entry name" value="fungal_TF_MHR"/>
    <property type="match status" value="1"/>
</dbReference>
<feature type="region of interest" description="Disordered" evidence="6">
    <location>
        <begin position="1"/>
        <end position="21"/>
    </location>
</feature>
<dbReference type="SMART" id="SM00906">
    <property type="entry name" value="Fungal_trans"/>
    <property type="match status" value="1"/>
</dbReference>
<evidence type="ECO:0000256" key="2">
    <source>
        <dbReference type="ARBA" id="ARBA00023015"/>
    </source>
</evidence>
<dbReference type="HOGENOM" id="CLU_924379_0_0_1"/>
<dbReference type="GeneID" id="19166876"/>
<sequence>MDGTPHVNEETEEANSSAPAITANTIQRGAQTLPSPASVIRLLDAFFVHFHPFCPILEEAQVRSSLHDGSLSVVLLRCILFVASIHCEMKLLQALGYSSRIEAEDSLFRKAKTSFDSDEERDNLTLLFCSYLLHYWSGRPASFKDSMWWLAGAIRCAQALGMHRSMERSKAPDDLRRSWRRIWWLLYIRDRQISISLGKPTLINDRDCDVESLEEDDFPDVHQEIKAYVIEQARLSVAASRIFALFSPGPGSRPTEAVDAKHILATIEDHFNEWYAHLEPSFVMESSKRCRLGLILHMTVK</sequence>
<evidence type="ECO:0000256" key="4">
    <source>
        <dbReference type="ARBA" id="ARBA00023163"/>
    </source>
</evidence>
<dbReference type="Proteomes" id="UP000019478">
    <property type="component" value="Unassembled WGS sequence"/>
</dbReference>
<dbReference type="PANTHER" id="PTHR47171:SF1">
    <property type="entry name" value="ZN(II)2CYS6 TRANSCRIPTION FACTOR (EUROFUNG)"/>
    <property type="match status" value="1"/>
</dbReference>
<evidence type="ECO:0000259" key="7">
    <source>
        <dbReference type="SMART" id="SM00906"/>
    </source>
</evidence>
<dbReference type="GO" id="GO:0003677">
    <property type="term" value="F:DNA binding"/>
    <property type="evidence" value="ECO:0007669"/>
    <property type="project" value="UniProtKB-KW"/>
</dbReference>
<feature type="domain" description="Xylanolytic transcriptional activator regulatory" evidence="7">
    <location>
        <begin position="146"/>
        <end position="218"/>
    </location>
</feature>
<dbReference type="RefSeq" id="XP_007731076.1">
    <property type="nucleotide sequence ID" value="XM_007732886.1"/>
</dbReference>
<gene>
    <name evidence="8" type="ORF">A1O3_02746</name>
</gene>
<dbReference type="STRING" id="1182542.W9Z5A4"/>
<evidence type="ECO:0000256" key="3">
    <source>
        <dbReference type="ARBA" id="ARBA00023125"/>
    </source>
</evidence>
<dbReference type="AlphaFoldDB" id="W9Z5A4"/>
<evidence type="ECO:0000256" key="6">
    <source>
        <dbReference type="SAM" id="MobiDB-lite"/>
    </source>
</evidence>
<keyword evidence="5" id="KW-0539">Nucleus</keyword>
<keyword evidence="2" id="KW-0805">Transcription regulation</keyword>
<comment type="caution">
    <text evidence="8">The sequence shown here is derived from an EMBL/GenBank/DDBJ whole genome shotgun (WGS) entry which is preliminary data.</text>
</comment>
<keyword evidence="3" id="KW-0238">DNA-binding</keyword>
<reference evidence="8 9" key="1">
    <citation type="submission" date="2013-03" db="EMBL/GenBank/DDBJ databases">
        <title>The Genome Sequence of Capronia epimyces CBS 606.96.</title>
        <authorList>
            <consortium name="The Broad Institute Genomics Platform"/>
            <person name="Cuomo C."/>
            <person name="de Hoog S."/>
            <person name="Gorbushina A."/>
            <person name="Walker B."/>
            <person name="Young S.K."/>
            <person name="Zeng Q."/>
            <person name="Gargeya S."/>
            <person name="Fitzgerald M."/>
            <person name="Haas B."/>
            <person name="Abouelleil A."/>
            <person name="Allen A.W."/>
            <person name="Alvarado L."/>
            <person name="Arachchi H.M."/>
            <person name="Berlin A.M."/>
            <person name="Chapman S.B."/>
            <person name="Gainer-Dewar J."/>
            <person name="Goldberg J."/>
            <person name="Griggs A."/>
            <person name="Gujja S."/>
            <person name="Hansen M."/>
            <person name="Howarth C."/>
            <person name="Imamovic A."/>
            <person name="Ireland A."/>
            <person name="Larimer J."/>
            <person name="McCowan C."/>
            <person name="Murphy C."/>
            <person name="Pearson M."/>
            <person name="Poon T.W."/>
            <person name="Priest M."/>
            <person name="Roberts A."/>
            <person name="Saif S."/>
            <person name="Shea T."/>
            <person name="Sisk P."/>
            <person name="Sykes S."/>
            <person name="Wortman J."/>
            <person name="Nusbaum C."/>
            <person name="Birren B."/>
        </authorList>
    </citation>
    <scope>NUCLEOTIDE SEQUENCE [LARGE SCALE GENOMIC DNA]</scope>
    <source>
        <strain evidence="8 9">CBS 606.96</strain>
    </source>
</reference>
<dbReference type="PANTHER" id="PTHR47171">
    <property type="entry name" value="FARA-RELATED"/>
    <property type="match status" value="1"/>
</dbReference>
<proteinExistence type="predicted"/>
<dbReference type="OrthoDB" id="4107818at2759"/>
<dbReference type="InterPro" id="IPR007219">
    <property type="entry name" value="XnlR_reg_dom"/>
</dbReference>
<keyword evidence="1" id="KW-0862">Zinc</keyword>
<evidence type="ECO:0000313" key="9">
    <source>
        <dbReference type="Proteomes" id="UP000019478"/>
    </source>
</evidence>
<keyword evidence="9" id="KW-1185">Reference proteome</keyword>
<evidence type="ECO:0000313" key="8">
    <source>
        <dbReference type="EMBL" id="EXJ89679.1"/>
    </source>
</evidence>
<dbReference type="GO" id="GO:0006351">
    <property type="term" value="P:DNA-templated transcription"/>
    <property type="evidence" value="ECO:0007669"/>
    <property type="project" value="InterPro"/>
</dbReference>
<dbReference type="GO" id="GO:0008270">
    <property type="term" value="F:zinc ion binding"/>
    <property type="evidence" value="ECO:0007669"/>
    <property type="project" value="InterPro"/>
</dbReference>
<name>W9Z5A4_9EURO</name>
<keyword evidence="4" id="KW-0804">Transcription</keyword>
<dbReference type="Pfam" id="PF04082">
    <property type="entry name" value="Fungal_trans"/>
    <property type="match status" value="1"/>
</dbReference>
<dbReference type="InterPro" id="IPR052073">
    <property type="entry name" value="Amide_Lactam_Regulators"/>
</dbReference>
<organism evidence="8 9">
    <name type="scientific">Capronia epimyces CBS 606.96</name>
    <dbReference type="NCBI Taxonomy" id="1182542"/>
    <lineage>
        <taxon>Eukaryota</taxon>
        <taxon>Fungi</taxon>
        <taxon>Dikarya</taxon>
        <taxon>Ascomycota</taxon>
        <taxon>Pezizomycotina</taxon>
        <taxon>Eurotiomycetes</taxon>
        <taxon>Chaetothyriomycetidae</taxon>
        <taxon>Chaetothyriales</taxon>
        <taxon>Herpotrichiellaceae</taxon>
        <taxon>Capronia</taxon>
    </lineage>
</organism>
<evidence type="ECO:0000256" key="5">
    <source>
        <dbReference type="ARBA" id="ARBA00023242"/>
    </source>
</evidence>
<accession>W9Z5A4</accession>